<keyword evidence="2" id="KW-0378">Hydrolase</keyword>
<organism evidence="2 3">
    <name type="scientific">Pseudanabaena cinerea FACHB-1277</name>
    <dbReference type="NCBI Taxonomy" id="2949581"/>
    <lineage>
        <taxon>Bacteria</taxon>
        <taxon>Bacillati</taxon>
        <taxon>Cyanobacteriota</taxon>
        <taxon>Cyanophyceae</taxon>
        <taxon>Pseudanabaenales</taxon>
        <taxon>Pseudanabaenaceae</taxon>
        <taxon>Pseudanabaena</taxon>
        <taxon>Pseudanabaena cinerea</taxon>
    </lineage>
</organism>
<sequence>MISEVSPEVINWQQANWQDYLRFRDANNSEINRCFFNISYLFIEMGQEGLTHAKVSDLFIFLLVFWFSRNPEIIAETFGRCLMEKAPQQAAAPDLVLYVGDRIPVWQEGEPRRIDLHQWRVPDLVGEISDTTLAIDLDQKKRLYAALGIPEYWVIDAKGSQVLIFQLQDDGIYVETTASSVLKGLPVTILRQALQKLHQTTNVRAASWLMDQVEQLRNQA</sequence>
<keyword evidence="2" id="KW-0255">Endonuclease</keyword>
<keyword evidence="2" id="KW-0540">Nuclease</keyword>
<dbReference type="Pfam" id="PF05685">
    <property type="entry name" value="Uma2"/>
    <property type="match status" value="1"/>
</dbReference>
<evidence type="ECO:0000313" key="2">
    <source>
        <dbReference type="EMBL" id="MBD2150242.1"/>
    </source>
</evidence>
<dbReference type="Proteomes" id="UP000631421">
    <property type="component" value="Unassembled WGS sequence"/>
</dbReference>
<reference evidence="2" key="1">
    <citation type="journal article" date="2015" name="ISME J.">
        <title>Draft Genome Sequence of Streptomyces incarnatus NRRL8089, which Produces the Nucleoside Antibiotic Sinefungin.</title>
        <authorList>
            <person name="Oshima K."/>
            <person name="Hattori M."/>
            <person name="Shimizu H."/>
            <person name="Fukuda K."/>
            <person name="Nemoto M."/>
            <person name="Inagaki K."/>
            <person name="Tamura T."/>
        </authorList>
    </citation>
    <scope>NUCLEOTIDE SEQUENCE</scope>
    <source>
        <strain evidence="2">FACHB-1277</strain>
    </source>
</reference>
<dbReference type="InterPro" id="IPR012296">
    <property type="entry name" value="Nuclease_put_TT1808"/>
</dbReference>
<dbReference type="InterPro" id="IPR008538">
    <property type="entry name" value="Uma2"/>
</dbReference>
<reference evidence="2" key="2">
    <citation type="submission" date="2020-08" db="EMBL/GenBank/DDBJ databases">
        <authorList>
            <person name="Chen M."/>
            <person name="Teng W."/>
            <person name="Zhao L."/>
            <person name="Hu C."/>
            <person name="Zhou Y."/>
            <person name="Han B."/>
            <person name="Song L."/>
            <person name="Shu W."/>
        </authorList>
    </citation>
    <scope>NUCLEOTIDE SEQUENCE</scope>
    <source>
        <strain evidence="2">FACHB-1277</strain>
    </source>
</reference>
<feature type="domain" description="Putative restriction endonuclease" evidence="1">
    <location>
        <begin position="42"/>
        <end position="194"/>
    </location>
</feature>
<accession>A0A926USF4</accession>
<dbReference type="Gene3D" id="3.90.1570.10">
    <property type="entry name" value="tt1808, chain A"/>
    <property type="match status" value="1"/>
</dbReference>
<dbReference type="CDD" id="cd06260">
    <property type="entry name" value="DUF820-like"/>
    <property type="match status" value="1"/>
</dbReference>
<dbReference type="SUPFAM" id="SSF52980">
    <property type="entry name" value="Restriction endonuclease-like"/>
    <property type="match status" value="1"/>
</dbReference>
<keyword evidence="3" id="KW-1185">Reference proteome</keyword>
<dbReference type="InterPro" id="IPR011335">
    <property type="entry name" value="Restrct_endonuc-II-like"/>
</dbReference>
<gene>
    <name evidence="2" type="ORF">H6F44_08945</name>
</gene>
<proteinExistence type="predicted"/>
<evidence type="ECO:0000313" key="3">
    <source>
        <dbReference type="Proteomes" id="UP000631421"/>
    </source>
</evidence>
<dbReference type="AlphaFoldDB" id="A0A926USF4"/>
<protein>
    <submittedName>
        <fullName evidence="2">Uma2 family endonuclease</fullName>
    </submittedName>
</protein>
<dbReference type="PANTHER" id="PTHR35400">
    <property type="entry name" value="SLR1083 PROTEIN"/>
    <property type="match status" value="1"/>
</dbReference>
<dbReference type="PANTHER" id="PTHR35400:SF1">
    <property type="entry name" value="SLR1083 PROTEIN"/>
    <property type="match status" value="1"/>
</dbReference>
<dbReference type="EMBL" id="JACJPY010000022">
    <property type="protein sequence ID" value="MBD2150242.1"/>
    <property type="molecule type" value="Genomic_DNA"/>
</dbReference>
<comment type="caution">
    <text evidence="2">The sequence shown here is derived from an EMBL/GenBank/DDBJ whole genome shotgun (WGS) entry which is preliminary data.</text>
</comment>
<name>A0A926USF4_9CYAN</name>
<dbReference type="GO" id="GO:0004519">
    <property type="term" value="F:endonuclease activity"/>
    <property type="evidence" value="ECO:0007669"/>
    <property type="project" value="UniProtKB-KW"/>
</dbReference>
<evidence type="ECO:0000259" key="1">
    <source>
        <dbReference type="Pfam" id="PF05685"/>
    </source>
</evidence>